<dbReference type="EMBL" id="VCQV01000091">
    <property type="protein sequence ID" value="TWP32127.1"/>
    <property type="molecule type" value="Genomic_DNA"/>
</dbReference>
<evidence type="ECO:0000256" key="1">
    <source>
        <dbReference type="SAM" id="Phobius"/>
    </source>
</evidence>
<comment type="caution">
    <text evidence="2">The sequence shown here is derived from an EMBL/GenBank/DDBJ whole genome shotgun (WGS) entry which is preliminary data.</text>
</comment>
<reference evidence="2 3" key="1">
    <citation type="submission" date="2019-05" db="EMBL/GenBank/DDBJ databases">
        <authorList>
            <person name="Lee S.D."/>
        </authorList>
    </citation>
    <scope>NUCLEOTIDE SEQUENCE [LARGE SCALE GENOMIC DNA]</scope>
    <source>
        <strain evidence="2 3">C5-26</strain>
    </source>
</reference>
<keyword evidence="1" id="KW-0472">Membrane</keyword>
<proteinExistence type="predicted"/>
<dbReference type="RefSeq" id="WP_146321469.1">
    <property type="nucleotide sequence ID" value="NZ_VCQV01000091.1"/>
</dbReference>
<feature type="transmembrane region" description="Helical" evidence="1">
    <location>
        <begin position="27"/>
        <end position="48"/>
    </location>
</feature>
<evidence type="ECO:0000313" key="2">
    <source>
        <dbReference type="EMBL" id="TWP32127.1"/>
    </source>
</evidence>
<keyword evidence="3" id="KW-1185">Reference proteome</keyword>
<feature type="transmembrane region" description="Helical" evidence="1">
    <location>
        <begin position="116"/>
        <end position="135"/>
    </location>
</feature>
<organism evidence="2 3">
    <name type="scientific">Leekyejoonella antrihumi</name>
    <dbReference type="NCBI Taxonomy" id="1660198"/>
    <lineage>
        <taxon>Bacteria</taxon>
        <taxon>Bacillati</taxon>
        <taxon>Actinomycetota</taxon>
        <taxon>Actinomycetes</taxon>
        <taxon>Micrococcales</taxon>
        <taxon>Dermacoccaceae</taxon>
        <taxon>Leekyejoonella</taxon>
    </lineage>
</organism>
<sequence>MVAVGSPVVPAPAAGSRGVWSHLVRRLIWVMSGLLVLVNALGILPGSVQAIRSNPRYTAVGVLFAAAQYAGCRRGLQPHWGRPWASAVLAGGTLGGLYLSAWLGQPHQSATLWWPGIQLLMAAACSACTFARGVVK</sequence>
<dbReference type="Proteomes" id="UP000320244">
    <property type="component" value="Unassembled WGS sequence"/>
</dbReference>
<name>A0A563DPJ2_9MICO</name>
<dbReference type="AlphaFoldDB" id="A0A563DPJ2"/>
<protein>
    <submittedName>
        <fullName evidence="2">Uncharacterized protein</fullName>
    </submittedName>
</protein>
<accession>A0A563DPJ2</accession>
<reference evidence="2 3" key="2">
    <citation type="submission" date="2019-08" db="EMBL/GenBank/DDBJ databases">
        <title>Jejuicoccus antrihumi gen. nov., sp. nov., a new member of the family Dermacoccaceae isolated from a cave.</title>
        <authorList>
            <person name="Schumann P."/>
            <person name="Kim I.S."/>
        </authorList>
    </citation>
    <scope>NUCLEOTIDE SEQUENCE [LARGE SCALE GENOMIC DNA]</scope>
    <source>
        <strain evidence="2 3">C5-26</strain>
    </source>
</reference>
<keyword evidence="1" id="KW-0812">Transmembrane</keyword>
<feature type="transmembrane region" description="Helical" evidence="1">
    <location>
        <begin position="84"/>
        <end position="104"/>
    </location>
</feature>
<gene>
    <name evidence="2" type="ORF">FGL98_24655</name>
</gene>
<evidence type="ECO:0000313" key="3">
    <source>
        <dbReference type="Proteomes" id="UP000320244"/>
    </source>
</evidence>
<keyword evidence="1" id="KW-1133">Transmembrane helix</keyword>